<proteinExistence type="predicted"/>
<accession>A0A6J7KBJ9</accession>
<evidence type="ECO:0000313" key="1">
    <source>
        <dbReference type="EMBL" id="CAB4953196.1"/>
    </source>
</evidence>
<dbReference type="EMBL" id="CAFBNC010000142">
    <property type="protein sequence ID" value="CAB4953196.1"/>
    <property type="molecule type" value="Genomic_DNA"/>
</dbReference>
<gene>
    <name evidence="1" type="ORF">UFOPK3733_02002</name>
</gene>
<reference evidence="1" key="1">
    <citation type="submission" date="2020-05" db="EMBL/GenBank/DDBJ databases">
        <authorList>
            <person name="Chiriac C."/>
            <person name="Salcher M."/>
            <person name="Ghai R."/>
            <person name="Kavagutti S V."/>
        </authorList>
    </citation>
    <scope>NUCLEOTIDE SEQUENCE</scope>
</reference>
<name>A0A6J7KBJ9_9ZZZZ</name>
<dbReference type="AlphaFoldDB" id="A0A6J7KBJ9"/>
<protein>
    <submittedName>
        <fullName evidence="1">Unannotated protein</fullName>
    </submittedName>
</protein>
<organism evidence="1">
    <name type="scientific">freshwater metagenome</name>
    <dbReference type="NCBI Taxonomy" id="449393"/>
    <lineage>
        <taxon>unclassified sequences</taxon>
        <taxon>metagenomes</taxon>
        <taxon>ecological metagenomes</taxon>
    </lineage>
</organism>
<sequence>MRLLWSVIGRKRGECSPTNFRESALGAIEKAGECERFGGPAGECVTGIDRVTLTRSFEGDERNHVEHPDAGMSSIVHCDVEHVERASGDGFWCRLADHREHRAVVMHTAVHIEQISPGCGADLVDQVGPAALADVDDRFDHWMILPHRRVRRQWGRIRLWGEIS</sequence>